<dbReference type="PANTHER" id="PTHR33446">
    <property type="entry name" value="PROTEIN TONB-RELATED"/>
    <property type="match status" value="1"/>
</dbReference>
<evidence type="ECO:0000259" key="11">
    <source>
        <dbReference type="PROSITE" id="PS52015"/>
    </source>
</evidence>
<dbReference type="PROSITE" id="PS51257">
    <property type="entry name" value="PROKAR_LIPOPROTEIN"/>
    <property type="match status" value="1"/>
</dbReference>
<comment type="caution">
    <text evidence="12">The sequence shown here is derived from an EMBL/GenBank/DDBJ whole genome shotgun (WGS) entry which is preliminary data.</text>
</comment>
<gene>
    <name evidence="12" type="ORF">LCGC14_2175750</name>
</gene>
<dbReference type="NCBIfam" id="TIGR01352">
    <property type="entry name" value="tonB_Cterm"/>
    <property type="match status" value="1"/>
</dbReference>
<dbReference type="SUPFAM" id="SSF74653">
    <property type="entry name" value="TolA/TonB C-terminal domain"/>
    <property type="match status" value="1"/>
</dbReference>
<keyword evidence="5" id="KW-0997">Cell inner membrane</keyword>
<evidence type="ECO:0000313" key="12">
    <source>
        <dbReference type="EMBL" id="KKL63373.1"/>
    </source>
</evidence>
<comment type="similarity">
    <text evidence="2">Belongs to the TonB family.</text>
</comment>
<dbReference type="InterPro" id="IPR037682">
    <property type="entry name" value="TonB_C"/>
</dbReference>
<comment type="subcellular location">
    <subcellularLocation>
        <location evidence="1">Cell inner membrane</location>
        <topology evidence="1">Single-pass membrane protein</topology>
        <orientation evidence="1">Periplasmic side</orientation>
    </subcellularLocation>
</comment>
<organism evidence="12">
    <name type="scientific">marine sediment metagenome</name>
    <dbReference type="NCBI Taxonomy" id="412755"/>
    <lineage>
        <taxon>unclassified sequences</taxon>
        <taxon>metagenomes</taxon>
        <taxon>ecological metagenomes</taxon>
    </lineage>
</organism>
<evidence type="ECO:0000256" key="3">
    <source>
        <dbReference type="ARBA" id="ARBA00022448"/>
    </source>
</evidence>
<dbReference type="GO" id="GO:0031992">
    <property type="term" value="F:energy transducer activity"/>
    <property type="evidence" value="ECO:0007669"/>
    <property type="project" value="TreeGrafter"/>
</dbReference>
<feature type="region of interest" description="Disordered" evidence="10">
    <location>
        <begin position="66"/>
        <end position="102"/>
    </location>
</feature>
<keyword evidence="8" id="KW-1133">Transmembrane helix</keyword>
<evidence type="ECO:0000256" key="2">
    <source>
        <dbReference type="ARBA" id="ARBA00006555"/>
    </source>
</evidence>
<evidence type="ECO:0000256" key="1">
    <source>
        <dbReference type="ARBA" id="ARBA00004383"/>
    </source>
</evidence>
<evidence type="ECO:0000256" key="10">
    <source>
        <dbReference type="SAM" id="MobiDB-lite"/>
    </source>
</evidence>
<protein>
    <recommendedName>
        <fullName evidence="11">TonB C-terminal domain-containing protein</fullName>
    </recommendedName>
</protein>
<evidence type="ECO:0000256" key="4">
    <source>
        <dbReference type="ARBA" id="ARBA00022475"/>
    </source>
</evidence>
<reference evidence="12" key="1">
    <citation type="journal article" date="2015" name="Nature">
        <title>Complex archaea that bridge the gap between prokaryotes and eukaryotes.</title>
        <authorList>
            <person name="Spang A."/>
            <person name="Saw J.H."/>
            <person name="Jorgensen S.L."/>
            <person name="Zaremba-Niedzwiedzka K."/>
            <person name="Martijn J."/>
            <person name="Lind A.E."/>
            <person name="van Eijk R."/>
            <person name="Schleper C."/>
            <person name="Guy L."/>
            <person name="Ettema T.J."/>
        </authorList>
    </citation>
    <scope>NUCLEOTIDE SEQUENCE</scope>
</reference>
<keyword evidence="6" id="KW-0812">Transmembrane</keyword>
<accession>A0A0F9DNP1</accession>
<keyword evidence="9" id="KW-0472">Membrane</keyword>
<keyword evidence="7" id="KW-0653">Protein transport</keyword>
<dbReference type="InterPro" id="IPR006260">
    <property type="entry name" value="TonB/TolA_C"/>
</dbReference>
<evidence type="ECO:0000256" key="6">
    <source>
        <dbReference type="ARBA" id="ARBA00022692"/>
    </source>
</evidence>
<evidence type="ECO:0000256" key="9">
    <source>
        <dbReference type="ARBA" id="ARBA00023136"/>
    </source>
</evidence>
<feature type="compositionally biased region" description="Pro residues" evidence="10">
    <location>
        <begin position="86"/>
        <end position="96"/>
    </location>
</feature>
<feature type="compositionally biased region" description="Polar residues" evidence="10">
    <location>
        <begin position="166"/>
        <end position="178"/>
    </location>
</feature>
<evidence type="ECO:0000256" key="8">
    <source>
        <dbReference type="ARBA" id="ARBA00022989"/>
    </source>
</evidence>
<proteinExistence type="inferred from homology"/>
<sequence length="278" mass="30534">MIKKQHWLIALLIACVLHAAAFISFASTDQIDQAEDTGKSGVEIDLGMLGDLGTATADPIVEEVVAEKEPEPEKEIEPPEVVEPTPVEPEPEPIPEPVKLDPKPVVQKNDVKIKKQVKAPKVEKKIIPKEKPTPIKPVEHKVAVAATKTAQKATSSTNTTREKKASTGTQNTLSSGAQKSAERSYFAELSAKLARHKRYPNRSRRLHEEGIVVLFIAINRDGTVTNSYISKSSGFPKLDEAVLSMLRKASPLPAFPDDMKQANLSINIPIDFKLNDRR</sequence>
<dbReference type="Pfam" id="PF03544">
    <property type="entry name" value="TonB_C"/>
    <property type="match status" value="1"/>
</dbReference>
<dbReference type="EMBL" id="LAZR01028194">
    <property type="protein sequence ID" value="KKL63373.1"/>
    <property type="molecule type" value="Genomic_DNA"/>
</dbReference>
<feature type="compositionally biased region" description="Basic and acidic residues" evidence="10">
    <location>
        <begin position="66"/>
        <end position="77"/>
    </location>
</feature>
<dbReference type="AlphaFoldDB" id="A0A0F9DNP1"/>
<feature type="region of interest" description="Disordered" evidence="10">
    <location>
        <begin position="146"/>
        <end position="181"/>
    </location>
</feature>
<dbReference type="PANTHER" id="PTHR33446:SF2">
    <property type="entry name" value="PROTEIN TONB"/>
    <property type="match status" value="1"/>
</dbReference>
<dbReference type="InterPro" id="IPR051045">
    <property type="entry name" value="TonB-dependent_transducer"/>
</dbReference>
<dbReference type="GO" id="GO:0055085">
    <property type="term" value="P:transmembrane transport"/>
    <property type="evidence" value="ECO:0007669"/>
    <property type="project" value="InterPro"/>
</dbReference>
<feature type="compositionally biased region" description="Low complexity" evidence="10">
    <location>
        <begin position="146"/>
        <end position="159"/>
    </location>
</feature>
<name>A0A0F9DNP1_9ZZZZ</name>
<dbReference type="GO" id="GO:0015031">
    <property type="term" value="P:protein transport"/>
    <property type="evidence" value="ECO:0007669"/>
    <property type="project" value="UniProtKB-KW"/>
</dbReference>
<evidence type="ECO:0000256" key="5">
    <source>
        <dbReference type="ARBA" id="ARBA00022519"/>
    </source>
</evidence>
<evidence type="ECO:0000256" key="7">
    <source>
        <dbReference type="ARBA" id="ARBA00022927"/>
    </source>
</evidence>
<feature type="domain" description="TonB C-terminal" evidence="11">
    <location>
        <begin position="184"/>
        <end position="278"/>
    </location>
</feature>
<dbReference type="Gene3D" id="3.30.1150.10">
    <property type="match status" value="1"/>
</dbReference>
<keyword evidence="3" id="KW-0813">Transport</keyword>
<dbReference type="GO" id="GO:0098797">
    <property type="term" value="C:plasma membrane protein complex"/>
    <property type="evidence" value="ECO:0007669"/>
    <property type="project" value="TreeGrafter"/>
</dbReference>
<dbReference type="PROSITE" id="PS52015">
    <property type="entry name" value="TONB_CTD"/>
    <property type="match status" value="1"/>
</dbReference>
<keyword evidence="4" id="KW-1003">Cell membrane</keyword>